<protein>
    <submittedName>
        <fullName evidence="3">UxaA family hydrolase</fullName>
    </submittedName>
</protein>
<name>A0ABT3YKP8_9HYPH</name>
<dbReference type="Gene3D" id="2.30.130.110">
    <property type="match status" value="1"/>
</dbReference>
<dbReference type="Pfam" id="PF08666">
    <property type="entry name" value="SAF"/>
    <property type="match status" value="1"/>
</dbReference>
<dbReference type="InterPro" id="IPR044144">
    <property type="entry name" value="SAF_UxaA/GarD"/>
</dbReference>
<dbReference type="RefSeq" id="WP_267614177.1">
    <property type="nucleotide sequence ID" value="NZ_JAOVZQ010000001.1"/>
</dbReference>
<dbReference type="EMBL" id="JAOVZQ010000001">
    <property type="protein sequence ID" value="MCY0096344.1"/>
    <property type="molecule type" value="Genomic_DNA"/>
</dbReference>
<dbReference type="CDD" id="cd11613">
    <property type="entry name" value="SAF_AH_GD"/>
    <property type="match status" value="1"/>
</dbReference>
<reference evidence="3" key="1">
    <citation type="submission" date="2022-10" db="EMBL/GenBank/DDBJ databases">
        <title>Hoeflea sp. J2-29, isolated from marine algae.</title>
        <authorList>
            <person name="Kristyanto S."/>
            <person name="Kim J.M."/>
            <person name="Jeon C.O."/>
        </authorList>
    </citation>
    <scope>NUCLEOTIDE SEQUENCE</scope>
    <source>
        <strain evidence="3">J2-29</strain>
    </source>
</reference>
<evidence type="ECO:0000313" key="3">
    <source>
        <dbReference type="EMBL" id="MCY0096344.1"/>
    </source>
</evidence>
<comment type="caution">
    <text evidence="3">The sequence shown here is derived from an EMBL/GenBank/DDBJ whole genome shotgun (WGS) entry which is preliminary data.</text>
</comment>
<dbReference type="InterPro" id="IPR052172">
    <property type="entry name" value="UxaA_altronate/galactarate_dh"/>
</dbReference>
<dbReference type="PANTHER" id="PTHR30536">
    <property type="entry name" value="ALTRONATE/GALACTARATE DEHYDRATASE"/>
    <property type="match status" value="1"/>
</dbReference>
<keyword evidence="1" id="KW-0456">Lyase</keyword>
<dbReference type="SMART" id="SM00858">
    <property type="entry name" value="SAF"/>
    <property type="match status" value="1"/>
</dbReference>
<gene>
    <name evidence="3" type="ORF">OEG82_20350</name>
</gene>
<accession>A0ABT3YKP8</accession>
<organism evidence="3 4">
    <name type="scientific">Hoeflea ulvae</name>
    <dbReference type="NCBI Taxonomy" id="2983764"/>
    <lineage>
        <taxon>Bacteria</taxon>
        <taxon>Pseudomonadati</taxon>
        <taxon>Pseudomonadota</taxon>
        <taxon>Alphaproteobacteria</taxon>
        <taxon>Hyphomicrobiales</taxon>
        <taxon>Rhizobiaceae</taxon>
        <taxon>Hoeflea</taxon>
    </lineage>
</organism>
<sequence length="102" mass="10917">MNAFLRLHADDNVLVALKTVEAGTSISVDGHDLVLAETIARAHKVAARAIASGDVIVKYGMPIGRATADIAAGRHVHVHNIRSDYTPTYSLRDNDGVEREAS</sequence>
<dbReference type="PANTHER" id="PTHR30536:SF5">
    <property type="entry name" value="ALTRONATE DEHYDRATASE"/>
    <property type="match status" value="1"/>
</dbReference>
<evidence type="ECO:0000313" key="4">
    <source>
        <dbReference type="Proteomes" id="UP001081283"/>
    </source>
</evidence>
<keyword evidence="3" id="KW-0378">Hydrolase</keyword>
<evidence type="ECO:0000259" key="2">
    <source>
        <dbReference type="SMART" id="SM00858"/>
    </source>
</evidence>
<feature type="domain" description="SAF" evidence="2">
    <location>
        <begin position="11"/>
        <end position="82"/>
    </location>
</feature>
<keyword evidence="4" id="KW-1185">Reference proteome</keyword>
<dbReference type="GO" id="GO:0016787">
    <property type="term" value="F:hydrolase activity"/>
    <property type="evidence" value="ECO:0007669"/>
    <property type="project" value="UniProtKB-KW"/>
</dbReference>
<dbReference type="Proteomes" id="UP001081283">
    <property type="component" value="Unassembled WGS sequence"/>
</dbReference>
<proteinExistence type="predicted"/>
<dbReference type="InterPro" id="IPR013974">
    <property type="entry name" value="SAF"/>
</dbReference>
<evidence type="ECO:0000256" key="1">
    <source>
        <dbReference type="ARBA" id="ARBA00023239"/>
    </source>
</evidence>